<dbReference type="GO" id="GO:0005737">
    <property type="term" value="C:cytoplasm"/>
    <property type="evidence" value="ECO:0007669"/>
    <property type="project" value="TreeGrafter"/>
</dbReference>
<evidence type="ECO:0000256" key="4">
    <source>
        <dbReference type="ARBA" id="ARBA00021420"/>
    </source>
</evidence>
<dbReference type="SUPFAM" id="SSF55073">
    <property type="entry name" value="Nucleotide cyclase"/>
    <property type="match status" value="1"/>
</dbReference>
<keyword evidence="18" id="KW-1185">Reference proteome</keyword>
<dbReference type="SUPFAM" id="SSF54236">
    <property type="entry name" value="Ubiquitin-like"/>
    <property type="match status" value="1"/>
</dbReference>
<dbReference type="InterPro" id="IPR001054">
    <property type="entry name" value="A/G_cyclase"/>
</dbReference>
<evidence type="ECO:0000256" key="13">
    <source>
        <dbReference type="SAM" id="MobiDB-lite"/>
    </source>
</evidence>
<comment type="similarity">
    <text evidence="2">Belongs to the adenylyl cyclase class-3 family.</text>
</comment>
<sequence length="2083" mass="230724">MNIPHAKHNHTPSWESGKRDDLTSSSTGTSNSSSSRHHQATHSNSDSFFNRVFGHHSSDSSRAGSPIPPSNSNHQQHHPNQPFKSNTTIDSHKGLQHPSLIPSSTTTSAATKKSRHSRNSSTGHLPLNPVSIIPTHTPFNKMHRRRSFDGMEGQNVVSKKPTTPTPLSSVSARVTTSPVPSTTTAHTTTHPHQHHHCRPPQHPQSRGGINVPKINTAAVPFPRGGRQIGQNHADTTHLVRRSNSIERNQFRLPEDHPPKKRHLFRFGKKKNYQATTPSFTHAPAAASANNSTSTASSSNTTAISTSSSNHNNMMASPRKKSSDLDHRSLLLPDSHTPASDIQRYYYQQQMKDERKRSAGSNGSGNSSHKKNSKDSGRDQLLHLKLDQNFEKMDGIVNKDYYKSNSPAPTSATTMLPSTLHVPSAQSTPSGMDTTGLDLESWAPPDSWGVQPPSIMSASTNMLEEDHADFEDYQIDVQEKWDVPKKNANIKIYRPDKTYNTLHVPLNSTTLEILKKLATKFFMSDMTKFNLVMKRHNIERILGLTERPLQIQKLLQEQMGYMDQDKIDDSTYLVRFQMMPNIAQPVQEDKDFGQHVDLQSRSLATIPIYLYKHASRIVSLDISKNLHIEIPLDFIQMCTSLKQLWLANNEYLSLPPSTQHIASLEHLNISGNRLRDLDHANLHEITGLRTLRAINNRLESIPDTFATCFDHLTTLFISNNSFTKFPMVICDILTLAYLDISFNKIQMFPDEIGQLTNLVGLFAIANRITGALPASFVHLTKLQELDIRQNLITDLDVVSQLPRLEILLVDYNSTSIVNFEIKSLKQLKMYKNHLTQFNLTSGPGGGTCLTELNLSCCKLSSLPEEVFNNTQGLERLVLDSNTLNSIPSSIGALQRLVKLSIQNNNLETLPAEIGKLSELKALDAQKNNLKSLPKEIWLCSSLQTLNCSSNLLDSFPEPLSTITPCSTPLANKKAGDDISDMTLICDEDDDMMMNIIPPALNAGQGVVKRLDHLLDYNSMTRSTSKATFMSSNSSTASPVTPGAGKALHYATASSSSTQSPSISSNAYSADQPMHPHHLTPQQIQQQQQQKQSASPPPAPNFNPPSFFASPRNHPPPLSLSLRQLFLGDNRFTDDIWSPLSLFLELRTLNLSFNDLYEVPPDGLCHQHLYELYLSGNQLTSLPADDIERLQYMRVLAVNGNKLQTLPAEIGKLRKLLVLDVGNNVLKYNIANWPYDWNWNWNLGLKYLNLSGNKRLEIQKTHPDPNNPKDKDLSDFSALTRLRMLGLMDITILGVSVPEEFHDRRVRTSPSEVNSMSYGVADWLGPSDHLSTWDLVMPRFRSKEDECIFALFDGSKHPKSGCRLTKQLNDTLTAQFTKELASIKSDDTIVSAVRRVFLGLEQSLGTSPYIVDKDSGASAVLCYISGTKLYVANVGDALAVISRNNGQAFEITQKHIPLNPSEVSRIRAAGGHVSNSGLLNNELHVSRSFGHFHLVPVVNCNPFVSTIDLTENDEFVIMASRGLWDKMTYQTAVDIARTQKDDLMAAAQKLRDFAITYGATDNLMVMVIGVGDLFDKREKRYRGNRGNNMGPGRGGVGADVGAEDGLLVKSKRRGKEEVPGDSTLARLEREVAPPVSQLALVFTDIKSSTQFWETQPENMRSAIKIHDAIMRRTLRSVGGYEVKTEGDAFMVCFKNITAALLWCFTVQLQLLEADWPAGILDTEEGREIEKDGIVIYKGLSVRMGIHWGSPVFERNPITQRMDYFGPVVNKASRICNAADGGQICVSSDVIAALRNFPSMFDEDAELQTNTSAEVDAFSGTFPVSRDLLQLKQLGFHVVELGERRLKGLETPETLSLVYSKQLLARIEIDKSEMMATASSPIVTPSTIISPKAIQSIEASPALATTATTDSSSNAMASNSSVSTTPMDYLTARPLRHTNTRKVVRTIDPNLVCAMSNLAIRLERLTSGNVLSQHMAGSSINREYTLNNEGAEDTTHTVSTAPSGLGLMLDRHIREDATDEELVIMMENCVARVENAVSSLYLQKVGHFAGVLEKLGEAIDMDPMHIIKALQMYAESSSLAAKGMSL</sequence>
<evidence type="ECO:0000259" key="15">
    <source>
        <dbReference type="PROSITE" id="PS50200"/>
    </source>
</evidence>
<keyword evidence="10" id="KW-0456">Lyase</keyword>
<dbReference type="SMART" id="SM00314">
    <property type="entry name" value="RA"/>
    <property type="match status" value="1"/>
</dbReference>
<dbReference type="Gene3D" id="3.80.10.10">
    <property type="entry name" value="Ribonuclease Inhibitor"/>
    <property type="match status" value="4"/>
</dbReference>
<feature type="region of interest" description="Disordered" evidence="13">
    <location>
        <begin position="150"/>
        <end position="206"/>
    </location>
</feature>
<proteinExistence type="inferred from homology"/>
<dbReference type="Proteomes" id="UP001304243">
    <property type="component" value="Unassembled WGS sequence"/>
</dbReference>
<evidence type="ECO:0000313" key="17">
    <source>
        <dbReference type="EMBL" id="KAK4512280.1"/>
    </source>
</evidence>
<dbReference type="CDD" id="cd17214">
    <property type="entry name" value="RA_CYR1_like"/>
    <property type="match status" value="1"/>
</dbReference>
<dbReference type="EMBL" id="JASEJX010000021">
    <property type="protein sequence ID" value="KAK4512280.1"/>
    <property type="molecule type" value="Genomic_DNA"/>
</dbReference>
<evidence type="ECO:0000256" key="1">
    <source>
        <dbReference type="ARBA" id="ARBA00001593"/>
    </source>
</evidence>
<name>A0AAN7DD42_9FUNG</name>
<keyword evidence="6" id="KW-0479">Metal-binding</keyword>
<feature type="region of interest" description="Disordered" evidence="13">
    <location>
        <begin position="1"/>
        <end position="137"/>
    </location>
</feature>
<dbReference type="InterPro" id="IPR003591">
    <property type="entry name" value="Leu-rich_rpt_typical-subtyp"/>
</dbReference>
<dbReference type="FunFam" id="3.80.10.10:FF:000220">
    <property type="entry name" value="Adenylate cyclase AcyA"/>
    <property type="match status" value="1"/>
</dbReference>
<evidence type="ECO:0000256" key="11">
    <source>
        <dbReference type="ARBA" id="ARBA00032597"/>
    </source>
</evidence>
<feature type="region of interest" description="Disordered" evidence="13">
    <location>
        <begin position="349"/>
        <end position="377"/>
    </location>
</feature>
<evidence type="ECO:0000256" key="3">
    <source>
        <dbReference type="ARBA" id="ARBA00012201"/>
    </source>
</evidence>
<dbReference type="InterPro" id="IPR001932">
    <property type="entry name" value="PPM-type_phosphatase-like_dom"/>
</dbReference>
<feature type="compositionally biased region" description="Low complexity" evidence="13">
    <location>
        <begin position="1902"/>
        <end position="1922"/>
    </location>
</feature>
<organism evidence="17 18">
    <name type="scientific">Mucor velutinosus</name>
    <dbReference type="NCBI Taxonomy" id="708070"/>
    <lineage>
        <taxon>Eukaryota</taxon>
        <taxon>Fungi</taxon>
        <taxon>Fungi incertae sedis</taxon>
        <taxon>Mucoromycota</taxon>
        <taxon>Mucoromycotina</taxon>
        <taxon>Mucoromycetes</taxon>
        <taxon>Mucorales</taxon>
        <taxon>Mucorineae</taxon>
        <taxon>Mucoraceae</taxon>
        <taxon>Mucor</taxon>
    </lineage>
</organism>
<dbReference type="GO" id="GO:0035556">
    <property type="term" value="P:intracellular signal transduction"/>
    <property type="evidence" value="ECO:0007669"/>
    <property type="project" value="InterPro"/>
</dbReference>
<comment type="catalytic activity">
    <reaction evidence="1">
        <text>ATP = 3',5'-cyclic AMP + diphosphate</text>
        <dbReference type="Rhea" id="RHEA:15389"/>
        <dbReference type="ChEBI" id="CHEBI:30616"/>
        <dbReference type="ChEBI" id="CHEBI:33019"/>
        <dbReference type="ChEBI" id="CHEBI:58165"/>
        <dbReference type="EC" id="4.6.1.1"/>
    </reaction>
</comment>
<accession>A0AAN7DD42</accession>
<feature type="region of interest" description="Disordered" evidence="13">
    <location>
        <begin position="1047"/>
        <end position="1112"/>
    </location>
</feature>
<evidence type="ECO:0000256" key="7">
    <source>
        <dbReference type="ARBA" id="ARBA00022737"/>
    </source>
</evidence>
<dbReference type="SUPFAM" id="SSF81606">
    <property type="entry name" value="PP2C-like"/>
    <property type="match status" value="1"/>
</dbReference>
<protein>
    <recommendedName>
        <fullName evidence="4">Adenylate cyclase</fullName>
        <ecNumber evidence="3">4.6.1.1</ecNumber>
    </recommendedName>
    <alternativeName>
        <fullName evidence="11">ATP pyrophosphate-lyase</fullName>
    </alternativeName>
    <alternativeName>
        <fullName evidence="12">Adenylyl cyclase</fullName>
    </alternativeName>
</protein>
<dbReference type="PANTHER" id="PTHR48051:SF46">
    <property type="entry name" value="LEUCINE RICH REPEAT-CONTAINING DOMAIN PROTEIN"/>
    <property type="match status" value="1"/>
</dbReference>
<evidence type="ECO:0000256" key="12">
    <source>
        <dbReference type="ARBA" id="ARBA00032637"/>
    </source>
</evidence>
<dbReference type="CDD" id="cd00143">
    <property type="entry name" value="PP2Cc"/>
    <property type="match status" value="1"/>
</dbReference>
<dbReference type="SMART" id="SM00364">
    <property type="entry name" value="LRR_BAC"/>
    <property type="match status" value="9"/>
</dbReference>
<keyword evidence="8" id="KW-0460">Magnesium</keyword>
<dbReference type="InterPro" id="IPR032675">
    <property type="entry name" value="LRR_dom_sf"/>
</dbReference>
<feature type="compositionally biased region" description="Low complexity" evidence="13">
    <location>
        <begin position="23"/>
        <end position="34"/>
    </location>
</feature>
<feature type="compositionally biased region" description="Low complexity" evidence="13">
    <location>
        <begin position="283"/>
        <end position="312"/>
    </location>
</feature>
<dbReference type="InterPro" id="IPR055071">
    <property type="entry name" value="RA_PHLPP-like"/>
</dbReference>
<evidence type="ECO:0000259" key="16">
    <source>
        <dbReference type="PROSITE" id="PS51746"/>
    </source>
</evidence>
<dbReference type="SMART" id="SM00044">
    <property type="entry name" value="CYCc"/>
    <property type="match status" value="1"/>
</dbReference>
<evidence type="ECO:0000256" key="2">
    <source>
        <dbReference type="ARBA" id="ARBA00005381"/>
    </source>
</evidence>
<feature type="compositionally biased region" description="Basic residues" evidence="13">
    <location>
        <begin position="189"/>
        <end position="199"/>
    </location>
</feature>
<dbReference type="PROSITE" id="PS50125">
    <property type="entry name" value="GUANYLATE_CYCLASE_2"/>
    <property type="match status" value="1"/>
</dbReference>
<dbReference type="InterPro" id="IPR029787">
    <property type="entry name" value="Nucleotide_cyclase"/>
</dbReference>
<evidence type="ECO:0000313" key="18">
    <source>
        <dbReference type="Proteomes" id="UP001304243"/>
    </source>
</evidence>
<dbReference type="SMART" id="SM00332">
    <property type="entry name" value="PP2Cc"/>
    <property type="match status" value="1"/>
</dbReference>
<dbReference type="GO" id="GO:0046872">
    <property type="term" value="F:metal ion binding"/>
    <property type="evidence" value="ECO:0007669"/>
    <property type="project" value="UniProtKB-KW"/>
</dbReference>
<dbReference type="Pfam" id="PF00481">
    <property type="entry name" value="PP2C"/>
    <property type="match status" value="1"/>
</dbReference>
<feature type="region of interest" description="Disordered" evidence="13">
    <location>
        <begin position="224"/>
        <end position="261"/>
    </location>
</feature>
<dbReference type="RefSeq" id="XP_064678946.1">
    <property type="nucleotide sequence ID" value="XM_064822346.1"/>
</dbReference>
<gene>
    <name evidence="17" type="ORF">ATC70_002977</name>
</gene>
<dbReference type="PANTHER" id="PTHR48051">
    <property type="match status" value="1"/>
</dbReference>
<evidence type="ECO:0000256" key="8">
    <source>
        <dbReference type="ARBA" id="ARBA00022842"/>
    </source>
</evidence>
<dbReference type="SMART" id="SM00369">
    <property type="entry name" value="LRR_TYP"/>
    <property type="match status" value="10"/>
</dbReference>
<dbReference type="EC" id="4.6.1.1" evidence="3"/>
<keyword evidence="9" id="KW-0115">cAMP biosynthesis</keyword>
<feature type="domain" description="Guanylate cyclase" evidence="14">
    <location>
        <begin position="1637"/>
        <end position="1773"/>
    </location>
</feature>
<keyword evidence="7" id="KW-0677">Repeat</keyword>
<feature type="region of interest" description="Disordered" evidence="13">
    <location>
        <begin position="283"/>
        <end position="323"/>
    </location>
</feature>
<feature type="compositionally biased region" description="Polar residues" evidence="13">
    <location>
        <begin position="155"/>
        <end position="167"/>
    </location>
</feature>
<dbReference type="Gene3D" id="3.10.20.90">
    <property type="entry name" value="Phosphatidylinositol 3-kinase Catalytic Subunit, Chain A, domain 1"/>
    <property type="match status" value="1"/>
</dbReference>
<dbReference type="InterPro" id="IPR001611">
    <property type="entry name" value="Leu-rich_rpt"/>
</dbReference>
<evidence type="ECO:0000256" key="5">
    <source>
        <dbReference type="ARBA" id="ARBA00022614"/>
    </source>
</evidence>
<dbReference type="PROSITE" id="PS50200">
    <property type="entry name" value="RA"/>
    <property type="match status" value="1"/>
</dbReference>
<dbReference type="SUPFAM" id="SSF52058">
    <property type="entry name" value="L domain-like"/>
    <property type="match status" value="3"/>
</dbReference>
<dbReference type="Pfam" id="PF00211">
    <property type="entry name" value="Guanylate_cyc"/>
    <property type="match status" value="1"/>
</dbReference>
<evidence type="ECO:0000256" key="10">
    <source>
        <dbReference type="ARBA" id="ARBA00023239"/>
    </source>
</evidence>
<reference evidence="17 18" key="1">
    <citation type="submission" date="2022-11" db="EMBL/GenBank/DDBJ databases">
        <title>Mucor velutinosus strain NIH1002 WGS.</title>
        <authorList>
            <person name="Subramanian P."/>
            <person name="Mullikin J.C."/>
            <person name="Segre J.A."/>
            <person name="Zelazny A.M."/>
        </authorList>
    </citation>
    <scope>NUCLEOTIDE SEQUENCE [LARGE SCALE GENOMIC DNA]</scope>
    <source>
        <strain evidence="17 18">NIH1002</strain>
    </source>
</reference>
<dbReference type="CDD" id="cd07302">
    <property type="entry name" value="CHD"/>
    <property type="match status" value="1"/>
</dbReference>
<dbReference type="InterPro" id="IPR036457">
    <property type="entry name" value="PPM-type-like_dom_sf"/>
</dbReference>
<dbReference type="InterPro" id="IPR000159">
    <property type="entry name" value="RA_dom"/>
</dbReference>
<feature type="domain" description="PPM-type phosphatase" evidence="16">
    <location>
        <begin position="1315"/>
        <end position="1568"/>
    </location>
</feature>
<feature type="compositionally biased region" description="Low complexity" evidence="13">
    <location>
        <begin position="168"/>
        <end position="188"/>
    </location>
</feature>
<dbReference type="PROSITE" id="PS51450">
    <property type="entry name" value="LRR"/>
    <property type="match status" value="4"/>
</dbReference>
<dbReference type="InterPro" id="IPR029071">
    <property type="entry name" value="Ubiquitin-like_domsf"/>
</dbReference>
<dbReference type="GO" id="GO:0006171">
    <property type="term" value="P:cAMP biosynthetic process"/>
    <property type="evidence" value="ECO:0007669"/>
    <property type="project" value="UniProtKB-KW"/>
</dbReference>
<dbReference type="GeneID" id="89946679"/>
<evidence type="ECO:0000256" key="9">
    <source>
        <dbReference type="ARBA" id="ARBA00022998"/>
    </source>
</evidence>
<feature type="compositionally biased region" description="Low complexity" evidence="13">
    <location>
        <begin position="1079"/>
        <end position="1092"/>
    </location>
</feature>
<dbReference type="GO" id="GO:0004016">
    <property type="term" value="F:adenylate cyclase activity"/>
    <property type="evidence" value="ECO:0007669"/>
    <property type="project" value="UniProtKB-EC"/>
</dbReference>
<dbReference type="Pfam" id="PF23010">
    <property type="entry name" value="RA_3"/>
    <property type="match status" value="1"/>
</dbReference>
<feature type="compositionally biased region" description="Polar residues" evidence="13">
    <location>
        <begin position="70"/>
        <end position="89"/>
    </location>
</feature>
<feature type="region of interest" description="Disordered" evidence="13">
    <location>
        <begin position="1902"/>
        <end position="1923"/>
    </location>
</feature>
<evidence type="ECO:0000256" key="6">
    <source>
        <dbReference type="ARBA" id="ARBA00022723"/>
    </source>
</evidence>
<dbReference type="InterPro" id="IPR050216">
    <property type="entry name" value="LRR_domain-containing"/>
</dbReference>
<dbReference type="PROSITE" id="PS51746">
    <property type="entry name" value="PPM_2"/>
    <property type="match status" value="1"/>
</dbReference>
<feature type="compositionally biased region" description="Basic residues" evidence="13">
    <location>
        <begin position="1"/>
        <end position="10"/>
    </location>
</feature>
<evidence type="ECO:0000259" key="14">
    <source>
        <dbReference type="PROSITE" id="PS50125"/>
    </source>
</evidence>
<dbReference type="Gene3D" id="3.60.40.10">
    <property type="entry name" value="PPM-type phosphatase domain"/>
    <property type="match status" value="1"/>
</dbReference>
<feature type="compositionally biased region" description="Low complexity" evidence="13">
    <location>
        <begin position="1052"/>
        <end position="1063"/>
    </location>
</feature>
<feature type="domain" description="Ras-associating" evidence="15">
    <location>
        <begin position="485"/>
        <end position="582"/>
    </location>
</feature>
<dbReference type="Pfam" id="PF13855">
    <property type="entry name" value="LRR_8"/>
    <property type="match status" value="3"/>
</dbReference>
<feature type="compositionally biased region" description="Basic and acidic residues" evidence="13">
    <location>
        <begin position="248"/>
        <end position="257"/>
    </location>
</feature>
<keyword evidence="5" id="KW-0433">Leucine-rich repeat</keyword>
<dbReference type="Gene3D" id="3.30.70.1230">
    <property type="entry name" value="Nucleotide cyclase"/>
    <property type="match status" value="1"/>
</dbReference>
<comment type="caution">
    <text evidence="17">The sequence shown here is derived from an EMBL/GenBank/DDBJ whole genome shotgun (WGS) entry which is preliminary data.</text>
</comment>